<accession>A0A0V1KJQ4</accession>
<comment type="caution">
    <text evidence="2">The sequence shown here is derived from an EMBL/GenBank/DDBJ whole genome shotgun (WGS) entry which is preliminary data.</text>
</comment>
<sequence length="58" mass="7179">MRQKHCLTWNTARNSEKRAKCEIYTDLEHGEKTEKRRKMRNTQHRTWNMARNSEKCEK</sequence>
<protein>
    <submittedName>
        <fullName evidence="2">Uncharacterized protein</fullName>
    </submittedName>
</protein>
<evidence type="ECO:0000313" key="2">
    <source>
        <dbReference type="EMBL" id="KRZ47196.1"/>
    </source>
</evidence>
<dbReference type="EMBL" id="JYDW01001193">
    <property type="protein sequence ID" value="KRZ47196.1"/>
    <property type="molecule type" value="Genomic_DNA"/>
</dbReference>
<dbReference type="Proteomes" id="UP000054721">
    <property type="component" value="Unassembled WGS sequence"/>
</dbReference>
<dbReference type="AlphaFoldDB" id="A0A0V1KJQ4"/>
<gene>
    <name evidence="2" type="ORF">T02_1453</name>
</gene>
<name>A0A0V1KJQ4_9BILA</name>
<feature type="region of interest" description="Disordered" evidence="1">
    <location>
        <begin position="33"/>
        <end position="58"/>
    </location>
</feature>
<evidence type="ECO:0000256" key="1">
    <source>
        <dbReference type="SAM" id="MobiDB-lite"/>
    </source>
</evidence>
<organism evidence="2 3">
    <name type="scientific">Trichinella nativa</name>
    <dbReference type="NCBI Taxonomy" id="6335"/>
    <lineage>
        <taxon>Eukaryota</taxon>
        <taxon>Metazoa</taxon>
        <taxon>Ecdysozoa</taxon>
        <taxon>Nematoda</taxon>
        <taxon>Enoplea</taxon>
        <taxon>Dorylaimia</taxon>
        <taxon>Trichinellida</taxon>
        <taxon>Trichinellidae</taxon>
        <taxon>Trichinella</taxon>
    </lineage>
</organism>
<keyword evidence="3" id="KW-1185">Reference proteome</keyword>
<evidence type="ECO:0000313" key="3">
    <source>
        <dbReference type="Proteomes" id="UP000054721"/>
    </source>
</evidence>
<reference evidence="2 3" key="1">
    <citation type="submission" date="2015-05" db="EMBL/GenBank/DDBJ databases">
        <title>Evolution of Trichinella species and genotypes.</title>
        <authorList>
            <person name="Korhonen P.K."/>
            <person name="Edoardo P."/>
            <person name="Giuseppe L.R."/>
            <person name="Gasser R.B."/>
        </authorList>
    </citation>
    <scope>NUCLEOTIDE SEQUENCE [LARGE SCALE GENOMIC DNA]</scope>
    <source>
        <strain evidence="2">ISS10</strain>
    </source>
</reference>
<proteinExistence type="predicted"/>